<accession>A0A1V5ZKN3</accession>
<comment type="caution">
    <text evidence="1">The sequence shown here is derived from an EMBL/GenBank/DDBJ whole genome shotgun (WGS) entry which is preliminary data.</text>
</comment>
<reference evidence="1" key="1">
    <citation type="submission" date="2017-02" db="EMBL/GenBank/DDBJ databases">
        <title>Delving into the versatile metabolic prowess of the omnipresent phylum Bacteroidetes.</title>
        <authorList>
            <person name="Nobu M.K."/>
            <person name="Mei R."/>
            <person name="Narihiro T."/>
            <person name="Kuroda K."/>
            <person name="Liu W.-T."/>
        </authorList>
    </citation>
    <scope>NUCLEOTIDE SEQUENCE</scope>
    <source>
        <strain evidence="1">ADurb.Bin160</strain>
    </source>
</reference>
<gene>
    <name evidence="1" type="ORF">BWY04_01202</name>
</gene>
<dbReference type="EMBL" id="MWDB01000032">
    <property type="protein sequence ID" value="OQB40783.1"/>
    <property type="molecule type" value="Genomic_DNA"/>
</dbReference>
<proteinExistence type="predicted"/>
<evidence type="ECO:0000313" key="1">
    <source>
        <dbReference type="EMBL" id="OQB40783.1"/>
    </source>
</evidence>
<dbReference type="AlphaFoldDB" id="A0A1V5ZKN3"/>
<name>A0A1V5ZKN3_9BACT</name>
<dbReference type="Proteomes" id="UP000485621">
    <property type="component" value="Unassembled WGS sequence"/>
</dbReference>
<organism evidence="1">
    <name type="scientific">candidate division CPR1 bacterium ADurb.Bin160</name>
    <dbReference type="NCBI Taxonomy" id="1852826"/>
    <lineage>
        <taxon>Bacteria</taxon>
        <taxon>candidate division CPR1</taxon>
    </lineage>
</organism>
<protein>
    <submittedName>
        <fullName evidence="1">Uncharacterized protein</fullName>
    </submittedName>
</protein>
<sequence length="57" mass="6519">MIIIDPKDISNHNIQYKNDKNINTTAINNFLLNFSLKETTKKLVTKGNFIKAKINAI</sequence>